<dbReference type="PANTHER" id="PTHR48219">
    <property type="entry name" value="VACUOLAR PROTEIN SORTING-ASSOCIATED PROTEIN 62-RELATED"/>
    <property type="match status" value="1"/>
</dbReference>
<dbReference type="OrthoDB" id="428159at2759"/>
<dbReference type="Proteomes" id="UP000308671">
    <property type="component" value="Unassembled WGS sequence"/>
</dbReference>
<proteinExistence type="predicted"/>
<comment type="caution">
    <text evidence="1">The sequence shown here is derived from an EMBL/GenBank/DDBJ whole genome shotgun (WGS) entry which is preliminary data.</text>
</comment>
<evidence type="ECO:0000313" key="1">
    <source>
        <dbReference type="EMBL" id="THV46585.1"/>
    </source>
</evidence>
<gene>
    <name evidence="1" type="ORF">BGAL_0374g00010</name>
</gene>
<protein>
    <recommendedName>
        <fullName evidence="3">Insecticidal crystal toxin domain-containing protein</fullName>
    </recommendedName>
</protein>
<dbReference type="Pfam" id="PF06101">
    <property type="entry name" value="Vps62"/>
    <property type="match status" value="1"/>
</dbReference>
<keyword evidence="2" id="KW-1185">Reference proteome</keyword>
<name>A0A4S8QT28_9HELO</name>
<evidence type="ECO:0008006" key="3">
    <source>
        <dbReference type="Google" id="ProtNLM"/>
    </source>
</evidence>
<reference evidence="1 2" key="1">
    <citation type="submission" date="2017-12" db="EMBL/GenBank/DDBJ databases">
        <title>Comparative genomics of Botrytis spp.</title>
        <authorList>
            <person name="Valero-Jimenez C.A."/>
            <person name="Tapia P."/>
            <person name="Veloso J."/>
            <person name="Silva-Moreno E."/>
            <person name="Staats M."/>
            <person name="Valdes J.H."/>
            <person name="Van Kan J.A.L."/>
        </authorList>
    </citation>
    <scope>NUCLEOTIDE SEQUENCE [LARGE SCALE GENOMIC DNA]</scope>
    <source>
        <strain evidence="1 2">MUCL435</strain>
    </source>
</reference>
<dbReference type="InterPro" id="IPR009291">
    <property type="entry name" value="Vps62"/>
</dbReference>
<evidence type="ECO:0000313" key="2">
    <source>
        <dbReference type="Proteomes" id="UP000308671"/>
    </source>
</evidence>
<sequence>MTNQTRTYGDLKVTLTSEYEWVWADTGTGAARAVTFWHPKFQSSEFGGMRPLGTVVVNHYNDINKKQATLLVGATSDSNPAVKSPTGYTRMWISKAMGGRYDNSLWRPIPPAGYVSMGDVVFNCTNTTWDQQPSTDKVWCLRADLAKRAVYSTSSYWDDSHGGGEFDCTVWQIVPEPTIGMGDKNIPITAGTFRGHQSYSKPDSEHALVPILPCENEFKRFDASVPKISAAKIPTTGDQYSLSEQCRVILPFISFLDMKDERSLDFIRNPFIELSRTIAWKAEGVWVNGGEGVYSRQKELKYGVSKTQSESMTHSAGVEISASSGIGCVAFSVSLNYQFTSESSSSFTEYKESTVTEKFEVPGKNAKVLFSKHIWITAARADKGPILKQLELVANDDVYFAGCKVDSE</sequence>
<dbReference type="AlphaFoldDB" id="A0A4S8QT28"/>
<accession>A0A4S8QT28</accession>
<dbReference type="PANTHER" id="PTHR48219:SF2">
    <property type="entry name" value="VACUOLAR PROTEIN SORTING-ASSOCIATED PROTEIN 62"/>
    <property type="match status" value="1"/>
</dbReference>
<dbReference type="EMBL" id="PQXL01000374">
    <property type="protein sequence ID" value="THV46585.1"/>
    <property type="molecule type" value="Genomic_DNA"/>
</dbReference>
<organism evidence="1 2">
    <name type="scientific">Botrytis galanthina</name>
    <dbReference type="NCBI Taxonomy" id="278940"/>
    <lineage>
        <taxon>Eukaryota</taxon>
        <taxon>Fungi</taxon>
        <taxon>Dikarya</taxon>
        <taxon>Ascomycota</taxon>
        <taxon>Pezizomycotina</taxon>
        <taxon>Leotiomycetes</taxon>
        <taxon>Helotiales</taxon>
        <taxon>Sclerotiniaceae</taxon>
        <taxon>Botrytis</taxon>
    </lineage>
</organism>